<comment type="caution">
    <text evidence="3">The sequence shown here is derived from an EMBL/GenBank/DDBJ whole genome shotgun (WGS) entry which is preliminary data.</text>
</comment>
<name>A0A101SWD9_9ACTN</name>
<accession>A0A101SWD9</accession>
<dbReference type="EMBL" id="LMWW01000036">
    <property type="protein sequence ID" value="KUN81306.1"/>
    <property type="molecule type" value="Genomic_DNA"/>
</dbReference>
<dbReference type="InterPro" id="IPR000073">
    <property type="entry name" value="AB_hydrolase_1"/>
</dbReference>
<keyword evidence="1 3" id="KW-0378">Hydrolase</keyword>
<dbReference type="AlphaFoldDB" id="A0A101SWD9"/>
<evidence type="ECO:0000259" key="2">
    <source>
        <dbReference type="Pfam" id="PF00561"/>
    </source>
</evidence>
<dbReference type="Pfam" id="PF00561">
    <property type="entry name" value="Abhydrolase_1"/>
    <property type="match status" value="1"/>
</dbReference>
<dbReference type="Gene3D" id="3.40.50.1820">
    <property type="entry name" value="alpha/beta hydrolase"/>
    <property type="match status" value="1"/>
</dbReference>
<feature type="domain" description="AB hydrolase-1" evidence="2">
    <location>
        <begin position="38"/>
        <end position="156"/>
    </location>
</feature>
<dbReference type="PANTHER" id="PTHR43798:SF31">
    <property type="entry name" value="AB HYDROLASE SUPERFAMILY PROTEIN YCLE"/>
    <property type="match status" value="1"/>
</dbReference>
<reference evidence="3 4" key="1">
    <citation type="submission" date="2015-10" db="EMBL/GenBank/DDBJ databases">
        <title>Draft genome sequence of Streptomyces griseoruber DSM 40281, type strain for the species Streptomyces griseoruber.</title>
        <authorList>
            <person name="Ruckert C."/>
            <person name="Winkler A."/>
            <person name="Kalinowski J."/>
            <person name="Kampfer P."/>
            <person name="Glaeser S."/>
        </authorList>
    </citation>
    <scope>NUCLEOTIDE SEQUENCE [LARGE SCALE GENOMIC DNA]</scope>
    <source>
        <strain evidence="3 4">DSM 40281</strain>
    </source>
</reference>
<evidence type="ECO:0000313" key="3">
    <source>
        <dbReference type="EMBL" id="KUN81306.1"/>
    </source>
</evidence>
<dbReference type="GO" id="GO:0016020">
    <property type="term" value="C:membrane"/>
    <property type="evidence" value="ECO:0007669"/>
    <property type="project" value="TreeGrafter"/>
</dbReference>
<gene>
    <name evidence="3" type="ORF">AQJ64_23215</name>
</gene>
<organism evidence="3 4">
    <name type="scientific">Streptomyces griseoruber</name>
    <dbReference type="NCBI Taxonomy" id="1943"/>
    <lineage>
        <taxon>Bacteria</taxon>
        <taxon>Bacillati</taxon>
        <taxon>Actinomycetota</taxon>
        <taxon>Actinomycetes</taxon>
        <taxon>Kitasatosporales</taxon>
        <taxon>Streptomycetaceae</taxon>
        <taxon>Streptomyces</taxon>
    </lineage>
</organism>
<evidence type="ECO:0000256" key="1">
    <source>
        <dbReference type="ARBA" id="ARBA00022801"/>
    </source>
</evidence>
<proteinExistence type="predicted"/>
<dbReference type="GO" id="GO:0016787">
    <property type="term" value="F:hydrolase activity"/>
    <property type="evidence" value="ECO:0007669"/>
    <property type="project" value="UniProtKB-KW"/>
</dbReference>
<dbReference type="InterPro" id="IPR050266">
    <property type="entry name" value="AB_hydrolase_sf"/>
</dbReference>
<protein>
    <submittedName>
        <fullName evidence="3">Alpha/beta hydrolase</fullName>
    </submittedName>
</protein>
<evidence type="ECO:0000313" key="4">
    <source>
        <dbReference type="Proteomes" id="UP000052982"/>
    </source>
</evidence>
<dbReference type="STRING" id="1943.AQJ64_23215"/>
<dbReference type="Proteomes" id="UP000052982">
    <property type="component" value="Unassembled WGS sequence"/>
</dbReference>
<dbReference type="RefSeq" id="WP_055632767.1">
    <property type="nucleotide sequence ID" value="NZ_KQ948771.1"/>
</dbReference>
<dbReference type="SUPFAM" id="SSF53474">
    <property type="entry name" value="alpha/beta-Hydrolases"/>
    <property type="match status" value="1"/>
</dbReference>
<dbReference type="PANTHER" id="PTHR43798">
    <property type="entry name" value="MONOACYLGLYCEROL LIPASE"/>
    <property type="match status" value="1"/>
</dbReference>
<dbReference type="InterPro" id="IPR029058">
    <property type="entry name" value="AB_hydrolase_fold"/>
</dbReference>
<keyword evidence="4" id="KW-1185">Reference proteome</keyword>
<sequence>MSKSSEPVVLEEAVGRYVHLTAGGVRYRIYFEEAGSGPVLLCLHTAGADSRQFRQMINDRELTSQYRVIAFDLPWHGRSLPPDGWWREEYLLTTDSYLQIIHAFADALELRSPIVLGCSMAGSIVLELARRTPDRWRAVIGLSGALKVHGRFQDWSLRPDVNAQQSVPSWTYSLMAPSSPEEWRREVWWIYSQGGPGIYRGDTYFYSEDLDLTEKTEEFDTKRCPVYLFTGEYDHACTADETQEAISRISGARGGRMAGIGHFPMAENYPLFREYLLPALDEISEADTATAPPENRATAAGT</sequence>